<accession>A0AB73GA06</accession>
<evidence type="ECO:0000313" key="2">
    <source>
        <dbReference type="EMBL" id="KVM41048.1"/>
    </source>
</evidence>
<evidence type="ECO:0000259" key="1">
    <source>
        <dbReference type="Pfam" id="PF19994"/>
    </source>
</evidence>
<feature type="domain" description="GTPase-associated system helical" evidence="1">
    <location>
        <begin position="7"/>
        <end position="327"/>
    </location>
</feature>
<reference evidence="2 3" key="1">
    <citation type="submission" date="2015-11" db="EMBL/GenBank/DDBJ databases">
        <title>Expanding the genomic diversity of Burkholderia species for the development of highly accurate diagnostics.</title>
        <authorList>
            <person name="Sahl J."/>
            <person name="Keim P."/>
            <person name="Wagner D."/>
        </authorList>
    </citation>
    <scope>NUCLEOTIDE SEQUENCE [LARGE SCALE GENOMIC DNA]</scope>
    <source>
        <strain evidence="2 3">MSMB2058</strain>
    </source>
</reference>
<sequence>MGVREAVTAAAVAAGLTIDLSRIEWLTKPVGDADPSFAPVEVDKGVAAACCAMAGALLAGDDQCGMAAALVVLSARMGQVDKHADDRLNAAAHNCLWGIQRAPLPEARFVRPASKGAPEQLKALTDALATGQVANLAAPLNALLTGMIEAATTRDVAIASAFDALSTRQLALEEEMKMHWWALGKASTELARPFLALPAFEAAARAAFELAAMVSAHRPAGPFAAPALLEQALQTADGAENEKQTLASAIVSIPLAVRQKLFARKPSSRVVPGAFPIMLAAECAIDSEDEDDWKPRFRRIANVDPKMTVTPNGFAQQLYRELLLWTMLPA</sequence>
<dbReference type="Pfam" id="PF19994">
    <property type="entry name" value="GASH"/>
    <property type="match status" value="1"/>
</dbReference>
<comment type="caution">
    <text evidence="2">The sequence shown here is derived from an EMBL/GenBank/DDBJ whole genome shotgun (WGS) entry which is preliminary data.</text>
</comment>
<evidence type="ECO:0000313" key="3">
    <source>
        <dbReference type="Proteomes" id="UP000061665"/>
    </source>
</evidence>
<gene>
    <name evidence="2" type="ORF">WJ53_00355</name>
</gene>
<proteinExistence type="predicted"/>
<dbReference type="InterPro" id="IPR045523">
    <property type="entry name" value="GASH"/>
</dbReference>
<protein>
    <recommendedName>
        <fullName evidence="1">GTPase-associated system helical domain-containing protein</fullName>
    </recommendedName>
</protein>
<organism evidence="2 3">
    <name type="scientific">Burkholderia ubonensis</name>
    <dbReference type="NCBI Taxonomy" id="101571"/>
    <lineage>
        <taxon>Bacteria</taxon>
        <taxon>Pseudomonadati</taxon>
        <taxon>Pseudomonadota</taxon>
        <taxon>Betaproteobacteria</taxon>
        <taxon>Burkholderiales</taxon>
        <taxon>Burkholderiaceae</taxon>
        <taxon>Burkholderia</taxon>
        <taxon>Burkholderia cepacia complex</taxon>
    </lineage>
</organism>
<dbReference type="Proteomes" id="UP000061665">
    <property type="component" value="Unassembled WGS sequence"/>
</dbReference>
<dbReference type="AlphaFoldDB" id="A0AB73GA06"/>
<name>A0AB73GA06_9BURK</name>
<dbReference type="EMBL" id="LOZE01000001">
    <property type="protein sequence ID" value="KVM41048.1"/>
    <property type="molecule type" value="Genomic_DNA"/>
</dbReference>